<comment type="caution">
    <text evidence="1">The sequence shown here is derived from an EMBL/GenBank/DDBJ whole genome shotgun (WGS) entry which is preliminary data.</text>
</comment>
<keyword evidence="2" id="KW-1185">Reference proteome</keyword>
<protein>
    <submittedName>
        <fullName evidence="1">Uncharacterized protein</fullName>
    </submittedName>
</protein>
<evidence type="ECO:0000313" key="1">
    <source>
        <dbReference type="EMBL" id="KAH8013006.1"/>
    </source>
</evidence>
<evidence type="ECO:0000313" key="2">
    <source>
        <dbReference type="Proteomes" id="UP000827872"/>
    </source>
</evidence>
<dbReference type="EMBL" id="CM037615">
    <property type="protein sequence ID" value="KAH8013006.1"/>
    <property type="molecule type" value="Genomic_DNA"/>
</dbReference>
<accession>A0ACB8G080</accession>
<reference evidence="1" key="1">
    <citation type="submission" date="2021-08" db="EMBL/GenBank/DDBJ databases">
        <title>The first chromosome-level gecko genome reveals the dynamic sex chromosomes of Neotropical dwarf geckos (Sphaerodactylidae: Sphaerodactylus).</title>
        <authorList>
            <person name="Pinto B.J."/>
            <person name="Keating S.E."/>
            <person name="Gamble T."/>
        </authorList>
    </citation>
    <scope>NUCLEOTIDE SEQUENCE</scope>
    <source>
        <strain evidence="1">TG3544</strain>
    </source>
</reference>
<sequence>MLEGAQVEGSSRYPAKNLGSYGSLREHTGHFHSFGSNPGAKAENSVGHLERSFPQSEEDDEPKTAPEKPTTYKMDGPRRGRCLIFNNVNFERNLMTRRRGSEKDAEELERVFKWLGLEVVTYSDQTSIQIHEVLQEWQLHENWKDDDCLVCCILTHGESGKIYGTDANLIPIREIMSYFTAQKCPPLAKKPKLFFIQACQGEKTQKPVYLEADTNDQDNLGTDAQSAGSFCPQQMLPSIPAEADFLLGMATVDGYLSFRHAREGTWYIQALCAKLQQLVPRGEDILSILTEVNEDVSCRADPCGLKKQMPQPAYTLRKKLIFPVPKDPPPSQHC</sequence>
<dbReference type="Proteomes" id="UP000827872">
    <property type="component" value="Linkage Group LG02"/>
</dbReference>
<gene>
    <name evidence="1" type="ORF">K3G42_008556</name>
</gene>
<organism evidence="1 2">
    <name type="scientific">Sphaerodactylus townsendi</name>
    <dbReference type="NCBI Taxonomy" id="933632"/>
    <lineage>
        <taxon>Eukaryota</taxon>
        <taxon>Metazoa</taxon>
        <taxon>Chordata</taxon>
        <taxon>Craniata</taxon>
        <taxon>Vertebrata</taxon>
        <taxon>Euteleostomi</taxon>
        <taxon>Lepidosauria</taxon>
        <taxon>Squamata</taxon>
        <taxon>Bifurcata</taxon>
        <taxon>Gekkota</taxon>
        <taxon>Sphaerodactylidae</taxon>
        <taxon>Sphaerodactylus</taxon>
    </lineage>
</organism>
<name>A0ACB8G080_9SAUR</name>
<proteinExistence type="predicted"/>